<evidence type="ECO:0000259" key="2">
    <source>
        <dbReference type="Pfam" id="PF02195"/>
    </source>
</evidence>
<evidence type="ECO:0000313" key="3">
    <source>
        <dbReference type="EMBL" id="MEA5579900.1"/>
    </source>
</evidence>
<evidence type="ECO:0000256" key="1">
    <source>
        <dbReference type="SAM" id="Coils"/>
    </source>
</evidence>
<keyword evidence="4" id="KW-1185">Reference proteome</keyword>
<sequence>MIKFSLLDVKSITSDIPRSNFAEADLENLADMILESGGIIKPLVVKVTGVETYSVIEGHFEYYGAVRAKEKNPRKGEMVNACVISPKEEDSIIKQASAIKGIDYYDKPINLPSEISGITKVELRLTNLELRVEKQINELKSELLQDRQSIDSKLKKIETETPKQIAPLEIFNNCEPSQLVLKLINAGFNQKAAEKVATSVDKESKNKKFDSLTDVIERVKIPSGKKQIRGITPEKMVVILDIWSRI</sequence>
<feature type="domain" description="ParB-like N-terminal" evidence="2">
    <location>
        <begin position="7"/>
        <end position="59"/>
    </location>
</feature>
<gene>
    <name evidence="3" type="ORF">VB620_00925</name>
</gene>
<evidence type="ECO:0000313" key="4">
    <source>
        <dbReference type="Proteomes" id="UP001302120"/>
    </source>
</evidence>
<reference evidence="3 4" key="1">
    <citation type="submission" date="2023-12" db="EMBL/GenBank/DDBJ databases">
        <title>Baltic Sea Cyanobacteria.</title>
        <authorList>
            <person name="Delbaje E."/>
            <person name="Fewer D.P."/>
            <person name="Shishido T.K."/>
        </authorList>
    </citation>
    <scope>NUCLEOTIDE SEQUENCE [LARGE SCALE GENOMIC DNA]</scope>
    <source>
        <strain evidence="3 4">UHCC-0300</strain>
    </source>
</reference>
<keyword evidence="1" id="KW-0175">Coiled coil</keyword>
<dbReference type="RefSeq" id="WP_323194242.1">
    <property type="nucleotide sequence ID" value="NZ_JAYGHG010000001.1"/>
</dbReference>
<comment type="caution">
    <text evidence="3">The sequence shown here is derived from an EMBL/GenBank/DDBJ whole genome shotgun (WGS) entry which is preliminary data.</text>
</comment>
<dbReference type="Proteomes" id="UP001302120">
    <property type="component" value="Unassembled WGS sequence"/>
</dbReference>
<dbReference type="InterPro" id="IPR003115">
    <property type="entry name" value="ParB_N"/>
</dbReference>
<accession>A0ABU5U9Q5</accession>
<dbReference type="Gene3D" id="3.90.1530.10">
    <property type="entry name" value="Conserved hypothetical protein from pyrococcus furiosus pfu- 392566-001, ParB domain"/>
    <property type="match status" value="1"/>
</dbReference>
<protein>
    <submittedName>
        <fullName evidence="3">Chromosome partitioning protein ParB</fullName>
    </submittedName>
</protein>
<name>A0ABU5U9Q5_9CYAN</name>
<organism evidence="3 4">
    <name type="scientific">Nodularia harveyana UHCC-0300</name>
    <dbReference type="NCBI Taxonomy" id="2974287"/>
    <lineage>
        <taxon>Bacteria</taxon>
        <taxon>Bacillati</taxon>
        <taxon>Cyanobacteriota</taxon>
        <taxon>Cyanophyceae</taxon>
        <taxon>Nostocales</taxon>
        <taxon>Nodulariaceae</taxon>
        <taxon>Nodularia</taxon>
    </lineage>
</organism>
<dbReference type="Pfam" id="PF02195">
    <property type="entry name" value="ParB_N"/>
    <property type="match status" value="1"/>
</dbReference>
<feature type="coiled-coil region" evidence="1">
    <location>
        <begin position="118"/>
        <end position="160"/>
    </location>
</feature>
<proteinExistence type="predicted"/>
<dbReference type="EMBL" id="JAYGHG010000001">
    <property type="protein sequence ID" value="MEA5579900.1"/>
    <property type="molecule type" value="Genomic_DNA"/>
</dbReference>